<name>A0ABT7C331_9CYAN</name>
<dbReference type="Proteomes" id="UP001232992">
    <property type="component" value="Unassembled WGS sequence"/>
</dbReference>
<protein>
    <submittedName>
        <fullName evidence="1">Uncharacterized protein</fullName>
    </submittedName>
</protein>
<evidence type="ECO:0000313" key="2">
    <source>
        <dbReference type="Proteomes" id="UP001232992"/>
    </source>
</evidence>
<feature type="non-terminal residue" evidence="1">
    <location>
        <position position="1"/>
    </location>
</feature>
<proteinExistence type="predicted"/>
<accession>A0ABT7C331</accession>
<organism evidence="1 2">
    <name type="scientific">Roseofilum casamattae BLCC-M143</name>
    <dbReference type="NCBI Taxonomy" id="3022442"/>
    <lineage>
        <taxon>Bacteria</taxon>
        <taxon>Bacillati</taxon>
        <taxon>Cyanobacteriota</taxon>
        <taxon>Cyanophyceae</taxon>
        <taxon>Desertifilales</taxon>
        <taxon>Desertifilaceae</taxon>
        <taxon>Roseofilum</taxon>
        <taxon>Roseofilum casamattae</taxon>
    </lineage>
</organism>
<comment type="caution">
    <text evidence="1">The sequence shown here is derived from an EMBL/GenBank/DDBJ whole genome shotgun (WGS) entry which is preliminary data.</text>
</comment>
<reference evidence="1 2" key="1">
    <citation type="submission" date="2023-01" db="EMBL/GenBank/DDBJ databases">
        <title>Novel diversity within Roseofilum (Cyanobacteria; Desertifilaceae) from marine benthic mats with descriptions of four novel species.</title>
        <authorList>
            <person name="Wang Y."/>
            <person name="Berthold D.E."/>
            <person name="Hu J."/>
            <person name="Lefler F.W."/>
            <person name="Laughinghouse H.D. IV."/>
        </authorList>
    </citation>
    <scope>NUCLEOTIDE SEQUENCE [LARGE SCALE GENOMIC DNA]</scope>
    <source>
        <strain evidence="1 2">BLCC-M143</strain>
    </source>
</reference>
<keyword evidence="2" id="KW-1185">Reference proteome</keyword>
<gene>
    <name evidence="1" type="ORF">PMH09_22020</name>
</gene>
<sequence length="71" mass="8264">LMQLVSFTKRLEGEKCSLVRQEKAMDELSHRFLVETSVNHNNKLVLGQHNLVRSVALQHHQQFLKELQNQG</sequence>
<dbReference type="EMBL" id="JAQOSQ010000056">
    <property type="protein sequence ID" value="MDJ1185862.1"/>
    <property type="molecule type" value="Genomic_DNA"/>
</dbReference>
<evidence type="ECO:0000313" key="1">
    <source>
        <dbReference type="EMBL" id="MDJ1185862.1"/>
    </source>
</evidence>